<organism evidence="2 3">
    <name type="scientific">Antiquaquibacter soli</name>
    <dbReference type="NCBI Taxonomy" id="3064523"/>
    <lineage>
        <taxon>Bacteria</taxon>
        <taxon>Bacillati</taxon>
        <taxon>Actinomycetota</taxon>
        <taxon>Actinomycetes</taxon>
        <taxon>Micrococcales</taxon>
        <taxon>Microbacteriaceae</taxon>
        <taxon>Antiquaquibacter</taxon>
    </lineage>
</organism>
<name>A0ABT9BKM5_9MICO</name>
<proteinExistence type="predicted"/>
<dbReference type="RefSeq" id="WP_305001979.1">
    <property type="nucleotide sequence ID" value="NZ_JAUQUB010000001.1"/>
</dbReference>
<dbReference type="Proteomes" id="UP001241072">
    <property type="component" value="Unassembled WGS sequence"/>
</dbReference>
<reference evidence="2 3" key="1">
    <citation type="submission" date="2023-07" db="EMBL/GenBank/DDBJ databases">
        <title>Protaetiibacter sp. nov WY-16 isolated from soil.</title>
        <authorList>
            <person name="Liu B."/>
            <person name="Wan Y."/>
        </authorList>
    </citation>
    <scope>NUCLEOTIDE SEQUENCE [LARGE SCALE GENOMIC DNA]</scope>
    <source>
        <strain evidence="2 3">WY-16</strain>
    </source>
</reference>
<evidence type="ECO:0000313" key="3">
    <source>
        <dbReference type="Proteomes" id="UP001241072"/>
    </source>
</evidence>
<protein>
    <submittedName>
        <fullName evidence="2">Uncharacterized protein</fullName>
    </submittedName>
</protein>
<keyword evidence="3" id="KW-1185">Reference proteome</keyword>
<accession>A0ABT9BKM5</accession>
<dbReference type="EMBL" id="JAUQUB010000001">
    <property type="protein sequence ID" value="MDO7881571.1"/>
    <property type="molecule type" value="Genomic_DNA"/>
</dbReference>
<evidence type="ECO:0000256" key="1">
    <source>
        <dbReference type="SAM" id="MobiDB-lite"/>
    </source>
</evidence>
<feature type="region of interest" description="Disordered" evidence="1">
    <location>
        <begin position="332"/>
        <end position="370"/>
    </location>
</feature>
<sequence>MTETMGFSDILGRRVRLGSWEDQKVSTYRRIIECSEAGDWDGARDLAAYFVDEAAVCWKLYRQWLADLEGFLRDEGTSETDLDAIRARLDELTVMPDGSAFDTHAEWERFNALIGEVIAAVDARDASSVRERLDEAKEVWRRTHDRDVDKTYCYMSETAARYGDDAIPRMYERVLLPLFAWRYEKFDIDKHPWDEGLETLLYVSCEAMRGHLVGPERTGDFELAEYADRFELEFDPCGSGGRTLRGDPIEGTPARMEPPYEWRVSEEERDWNHYQKGVCLYCSHCIILMEHMPMDRFGYPVRVVDPPVYGAVDDSGAPPKCKWTMYKDPTAAPEEAYTRSGRTKPSEFGSRAHGAVDLPDPTVFRMPGSG</sequence>
<comment type="caution">
    <text evidence="2">The sequence shown here is derived from an EMBL/GenBank/DDBJ whole genome shotgun (WGS) entry which is preliminary data.</text>
</comment>
<evidence type="ECO:0000313" key="2">
    <source>
        <dbReference type="EMBL" id="MDO7881571.1"/>
    </source>
</evidence>
<gene>
    <name evidence="2" type="ORF">Q5716_04945</name>
</gene>